<dbReference type="InterPro" id="IPR005055">
    <property type="entry name" value="A10/PebIII"/>
</dbReference>
<protein>
    <submittedName>
        <fullName evidence="3">Uncharacterized protein LOC113521829</fullName>
    </submittedName>
</protein>
<accession>A0ABM3MWV8</accession>
<sequence>MRGFLLYLCALTAVTLSAAQYYNRYENVNADVIIQNERILLAYYKCVMDKGPCNKDGKNFKKVLPETLSTACGRCNPVQKMVVRKLLNGIRAKSESRFLDLLDKYDPKRTNRDALYDFLATGLLQALSRMFVLITLCLLGAAIAQEKYDSIDDNFDISEVLGNDRLLQAYSRCLLNKGPCTPEIKKVKERIPEILETRCAKCTDKQKKMGKQLVQEVKKTHPEIWKEFVAKYDPNGKYQQAFQDFLKS</sequence>
<name>A0ABM3MWV8_GALME</name>
<keyword evidence="1" id="KW-0732">Signal</keyword>
<dbReference type="RefSeq" id="XP_052755695.1">
    <property type="nucleotide sequence ID" value="XM_052899735.1"/>
</dbReference>
<keyword evidence="2" id="KW-1185">Reference proteome</keyword>
<proteinExistence type="predicted"/>
<dbReference type="Proteomes" id="UP001652740">
    <property type="component" value="Unplaced"/>
</dbReference>
<dbReference type="Gene3D" id="1.10.2080.10">
    <property type="entry name" value="Insect odorant-binding protein A10/Ejaculatory bulb-specific protein 3"/>
    <property type="match status" value="2"/>
</dbReference>
<dbReference type="PANTHER" id="PTHR11257">
    <property type="entry name" value="CHEMOSENSORY PROTEIN-RELATED"/>
    <property type="match status" value="1"/>
</dbReference>
<dbReference type="InterPro" id="IPR036682">
    <property type="entry name" value="OS_D_A10/PebIII_sf"/>
</dbReference>
<evidence type="ECO:0000256" key="1">
    <source>
        <dbReference type="SAM" id="SignalP"/>
    </source>
</evidence>
<evidence type="ECO:0000313" key="3">
    <source>
        <dbReference type="RefSeq" id="XP_052755695.1"/>
    </source>
</evidence>
<dbReference type="PANTHER" id="PTHR11257:SF12">
    <property type="entry name" value="EJACULATORY BULB-SPECIFIC PROTEIN 3-RELATED"/>
    <property type="match status" value="1"/>
</dbReference>
<dbReference type="GeneID" id="113521829"/>
<feature type="signal peptide" evidence="1">
    <location>
        <begin position="1"/>
        <end position="19"/>
    </location>
</feature>
<gene>
    <name evidence="3" type="primary">LOC113521829</name>
</gene>
<evidence type="ECO:0000313" key="2">
    <source>
        <dbReference type="Proteomes" id="UP001652740"/>
    </source>
</evidence>
<dbReference type="Pfam" id="PF03392">
    <property type="entry name" value="OS-D"/>
    <property type="match status" value="2"/>
</dbReference>
<reference evidence="3" key="1">
    <citation type="submission" date="2025-08" db="UniProtKB">
        <authorList>
            <consortium name="RefSeq"/>
        </authorList>
    </citation>
    <scope>IDENTIFICATION</scope>
    <source>
        <tissue evidence="3">Whole larvae</tissue>
    </source>
</reference>
<feature type="chain" id="PRO_5045278128" evidence="1">
    <location>
        <begin position="20"/>
        <end position="248"/>
    </location>
</feature>
<organism evidence="2 3">
    <name type="scientific">Galleria mellonella</name>
    <name type="common">Greater wax moth</name>
    <dbReference type="NCBI Taxonomy" id="7137"/>
    <lineage>
        <taxon>Eukaryota</taxon>
        <taxon>Metazoa</taxon>
        <taxon>Ecdysozoa</taxon>
        <taxon>Arthropoda</taxon>
        <taxon>Hexapoda</taxon>
        <taxon>Insecta</taxon>
        <taxon>Pterygota</taxon>
        <taxon>Neoptera</taxon>
        <taxon>Endopterygota</taxon>
        <taxon>Lepidoptera</taxon>
        <taxon>Glossata</taxon>
        <taxon>Ditrysia</taxon>
        <taxon>Pyraloidea</taxon>
        <taxon>Pyralidae</taxon>
        <taxon>Galleriinae</taxon>
        <taxon>Galleria</taxon>
    </lineage>
</organism>
<dbReference type="SUPFAM" id="SSF100910">
    <property type="entry name" value="Chemosensory protein Csp2"/>
    <property type="match status" value="2"/>
</dbReference>